<keyword evidence="1" id="KW-1133">Transmembrane helix</keyword>
<dbReference type="Proteomes" id="UP000051870">
    <property type="component" value="Unassembled WGS sequence"/>
</dbReference>
<accession>A0A0P1IM54</accession>
<dbReference type="STRING" id="1715693.PH7735_00407"/>
<dbReference type="AlphaFoldDB" id="A0A0P1IM54"/>
<reference evidence="3" key="1">
    <citation type="submission" date="2015-09" db="EMBL/GenBank/DDBJ databases">
        <authorList>
            <person name="Rodrigo-Torres Lidia"/>
            <person name="Arahal R.David."/>
        </authorList>
    </citation>
    <scope>NUCLEOTIDE SEQUENCE [LARGE SCALE GENOMIC DNA]</scope>
    <source>
        <strain evidence="3">CECT 7735</strain>
    </source>
</reference>
<dbReference type="RefSeq" id="WP_058309653.1">
    <property type="nucleotide sequence ID" value="NZ_CYTW01000001.1"/>
</dbReference>
<evidence type="ECO:0000313" key="3">
    <source>
        <dbReference type="Proteomes" id="UP000051870"/>
    </source>
</evidence>
<proteinExistence type="predicted"/>
<keyword evidence="3" id="KW-1185">Reference proteome</keyword>
<organism evidence="2 3">
    <name type="scientific">Shimia thalassica</name>
    <dbReference type="NCBI Taxonomy" id="1715693"/>
    <lineage>
        <taxon>Bacteria</taxon>
        <taxon>Pseudomonadati</taxon>
        <taxon>Pseudomonadota</taxon>
        <taxon>Alphaproteobacteria</taxon>
        <taxon>Rhodobacterales</taxon>
        <taxon>Roseobacteraceae</taxon>
    </lineage>
</organism>
<gene>
    <name evidence="2" type="ORF">PH7735_00407</name>
</gene>
<evidence type="ECO:0000256" key="1">
    <source>
        <dbReference type="SAM" id="Phobius"/>
    </source>
</evidence>
<feature type="transmembrane region" description="Helical" evidence="1">
    <location>
        <begin position="12"/>
        <end position="32"/>
    </location>
</feature>
<dbReference type="EMBL" id="CYTW01000001">
    <property type="protein sequence ID" value="CUJ84740.1"/>
    <property type="molecule type" value="Genomic_DNA"/>
</dbReference>
<keyword evidence="1" id="KW-0472">Membrane</keyword>
<name>A0A0P1IM54_9RHOB</name>
<keyword evidence="1" id="KW-0812">Transmembrane</keyword>
<evidence type="ECO:0000313" key="2">
    <source>
        <dbReference type="EMBL" id="CUJ84740.1"/>
    </source>
</evidence>
<dbReference type="GeneID" id="83879493"/>
<sequence length="208" mass="21943">MRFEVSRFLKPANVTIGIILLMGAVSSGGFAMGSSHNNGQMDIQVPASFGDLEGYVAPGDSEALPTGFLRIYSTKDIQSVAGLPEAVQAQAALVRKLDPLSLQSGIQDATDAAVQLGVTPSDFDRVAYSSAGKRAKSNRILAVEGKNGSRAFFVARIAADQPDGAVPGIFHCVEQAQLPVAYSATYLGKIAPSTLIEIKEEICQKPKM</sequence>
<protein>
    <submittedName>
        <fullName evidence="2">Uncharacterized protein</fullName>
    </submittedName>
</protein>